<sequence>MCSVSSHSFSHVCKERHVKESWSVNRTMATGGVARLTLVQICLACCMFLENCNLFKSESTLSQVLDSRELYPYRAYKDVQIFHYTVPHQVSFASWEFEANGSTYCSPKPISVFLQFGSYPVINPQNESFPDNFFFHRKDLYHVTMLTNSDPVLLNVTCPTPGDWFVVAFMTENSQKIVQKGLYHSCQAWFSSSLSLNLENSITTLYPGTSLLQHMTSDQFYRFFTPKNTWSVRVSISNCKTEQELTENECSLMVMARALALPSSYLLPDVSRTTIIDCSELEPKVDCALEMIPIEDDWNYILISLVSNSSAEFTIRVEIAVCEDNKEDMNQELVPTVHHENIRSIPSVLNWDNKTLSELNLETEAFTAAPFLHKSSHHPIIHYSNIKASCWDEVPLVRYTLQNLAFKYDVFPGNNSSVPAQIYVSTEVPTLMRFDVFPLQDIGGTLALKLALPATEDERTNDFSVEACVEYGLRPILTPSGACLTQMSVLVNSSSWYTRLKTLMIPYPQAGSWYISLLSRCYLEERNNNASNTLDVTCNSSKIPVIVQISSLPCILGKCGDHGKCYQYISGGFIFSTCVCSAGWQGWGCTDSRHALSYGQLLQAVLLLTLSNIFFIPAIVLAFYRHYYIEGIVFFLTMSSSMFYHACDTEIKTFCLMRLSLLQYCDFYLAVLALWVTLIAMANLSETLRSFAHMGGAVGIAIAVEYDRTGLWTFVIPAAVGFCILSVSWVYHCRQQHSCYPKMKTWFLCILPGALFAAGGVVLFAILETQNNYTYVHSAWHATMALSVLFLLPKERETKGRQEPINTCSYIRIEELNDVSLSLDHGVYEHLLQPSS</sequence>
<evidence type="ECO:0000256" key="6">
    <source>
        <dbReference type="ARBA" id="ARBA00023136"/>
    </source>
</evidence>
<reference evidence="11" key="1">
    <citation type="submission" date="2025-08" db="UniProtKB">
        <authorList>
            <consortium name="RefSeq"/>
        </authorList>
    </citation>
    <scope>IDENTIFICATION</scope>
    <source>
        <tissue evidence="11">Muscle</tissue>
    </source>
</reference>
<evidence type="ECO:0000256" key="3">
    <source>
        <dbReference type="ARBA" id="ARBA00022475"/>
    </source>
</evidence>
<dbReference type="PANTHER" id="PTHR14319">
    <property type="entry name" value="FIVE-SPAN TRANSMEMBRANE PROTEIN M83"/>
    <property type="match status" value="1"/>
</dbReference>
<comment type="caution">
    <text evidence="7">Lacks conserved residue(s) required for the propagation of feature annotation.</text>
</comment>
<evidence type="ECO:0000256" key="1">
    <source>
        <dbReference type="ARBA" id="ARBA00004651"/>
    </source>
</evidence>
<organism evidence="10 11">
    <name type="scientific">Limulus polyphemus</name>
    <name type="common">Atlantic horseshoe crab</name>
    <dbReference type="NCBI Taxonomy" id="6850"/>
    <lineage>
        <taxon>Eukaryota</taxon>
        <taxon>Metazoa</taxon>
        <taxon>Ecdysozoa</taxon>
        <taxon>Arthropoda</taxon>
        <taxon>Chelicerata</taxon>
        <taxon>Merostomata</taxon>
        <taxon>Xiphosura</taxon>
        <taxon>Limulidae</taxon>
        <taxon>Limulus</taxon>
    </lineage>
</organism>
<feature type="transmembrane region" description="Helical" evidence="8">
    <location>
        <begin position="711"/>
        <end position="733"/>
    </location>
</feature>
<feature type="transmembrane region" description="Helical" evidence="8">
    <location>
        <begin position="568"/>
        <end position="589"/>
    </location>
</feature>
<comment type="subcellular location">
    <subcellularLocation>
        <location evidence="1">Cell membrane</location>
        <topology evidence="1">Multi-pass membrane protein</topology>
    </subcellularLocation>
</comment>
<keyword evidence="10" id="KW-1185">Reference proteome</keyword>
<dbReference type="PROSITE" id="PS50026">
    <property type="entry name" value="EGF_3"/>
    <property type="match status" value="1"/>
</dbReference>
<keyword evidence="5 8" id="KW-1133">Transmembrane helix</keyword>
<evidence type="ECO:0000259" key="9">
    <source>
        <dbReference type="PROSITE" id="PS50026"/>
    </source>
</evidence>
<evidence type="ECO:0000256" key="4">
    <source>
        <dbReference type="ARBA" id="ARBA00022692"/>
    </source>
</evidence>
<dbReference type="PANTHER" id="PTHR14319:SF3">
    <property type="entry name" value="TRANSMEMBRANE PROTEIN-LIKE PROTEIN"/>
    <property type="match status" value="1"/>
</dbReference>
<evidence type="ECO:0000256" key="2">
    <source>
        <dbReference type="ARBA" id="ARBA00005542"/>
    </source>
</evidence>
<keyword evidence="3" id="KW-1003">Cell membrane</keyword>
<name>A0ABM1T8W3_LIMPO</name>
<keyword evidence="4 8" id="KW-0812">Transmembrane</keyword>
<dbReference type="InterPro" id="IPR021910">
    <property type="entry name" value="NGX6/PGAP6/MYMK"/>
</dbReference>
<comment type="similarity">
    <text evidence="2">Belongs to the TMEM8 family.</text>
</comment>
<dbReference type="Pfam" id="PF12036">
    <property type="entry name" value="DUF3522"/>
    <property type="match status" value="1"/>
</dbReference>
<dbReference type="PROSITE" id="PS01186">
    <property type="entry name" value="EGF_2"/>
    <property type="match status" value="1"/>
</dbReference>
<keyword evidence="6 8" id="KW-0472">Membrane</keyword>
<evidence type="ECO:0000313" key="11">
    <source>
        <dbReference type="RefSeq" id="XP_022252319.1"/>
    </source>
</evidence>
<accession>A0ABM1T8W3</accession>
<evidence type="ECO:0000256" key="7">
    <source>
        <dbReference type="PROSITE-ProRule" id="PRU00076"/>
    </source>
</evidence>
<gene>
    <name evidence="11" type="primary">LOC106468271</name>
</gene>
<feature type="disulfide bond" evidence="7">
    <location>
        <begin position="580"/>
        <end position="589"/>
    </location>
</feature>
<dbReference type="Proteomes" id="UP000694941">
    <property type="component" value="Unplaced"/>
</dbReference>
<feature type="transmembrane region" description="Helical" evidence="8">
    <location>
        <begin position="627"/>
        <end position="646"/>
    </location>
</feature>
<evidence type="ECO:0000313" key="10">
    <source>
        <dbReference type="Proteomes" id="UP000694941"/>
    </source>
</evidence>
<dbReference type="RefSeq" id="XP_022252319.1">
    <property type="nucleotide sequence ID" value="XM_022396611.1"/>
</dbReference>
<keyword evidence="7" id="KW-1015">Disulfide bond</keyword>
<feature type="domain" description="EGF-like" evidence="9">
    <location>
        <begin position="550"/>
        <end position="590"/>
    </location>
</feature>
<protein>
    <submittedName>
        <fullName evidence="11">Transmembrane protein 8A-like isoform X1</fullName>
    </submittedName>
</protein>
<feature type="transmembrane region" description="Helical" evidence="8">
    <location>
        <begin position="601"/>
        <end position="621"/>
    </location>
</feature>
<dbReference type="InterPro" id="IPR000742">
    <property type="entry name" value="EGF"/>
</dbReference>
<feature type="transmembrane region" description="Helical" evidence="8">
    <location>
        <begin position="745"/>
        <end position="767"/>
    </location>
</feature>
<evidence type="ECO:0000256" key="5">
    <source>
        <dbReference type="ARBA" id="ARBA00022989"/>
    </source>
</evidence>
<proteinExistence type="inferred from homology"/>
<feature type="transmembrane region" description="Helical" evidence="8">
    <location>
        <begin position="667"/>
        <end position="684"/>
    </location>
</feature>
<dbReference type="PROSITE" id="PS00022">
    <property type="entry name" value="EGF_1"/>
    <property type="match status" value="1"/>
</dbReference>
<feature type="transmembrane region" description="Helical" evidence="8">
    <location>
        <begin position="773"/>
        <end position="792"/>
    </location>
</feature>
<dbReference type="GeneID" id="106468271"/>
<keyword evidence="7" id="KW-0245">EGF-like domain</keyword>
<evidence type="ECO:0000256" key="8">
    <source>
        <dbReference type="SAM" id="Phobius"/>
    </source>
</evidence>